<gene>
    <name evidence="1" type="ORF">UXM345_LOCUS37484</name>
</gene>
<proteinExistence type="predicted"/>
<dbReference type="Proteomes" id="UP000663842">
    <property type="component" value="Unassembled WGS sequence"/>
</dbReference>
<organism evidence="1 2">
    <name type="scientific">Rotaria magnacalcarata</name>
    <dbReference type="NCBI Taxonomy" id="392030"/>
    <lineage>
        <taxon>Eukaryota</taxon>
        <taxon>Metazoa</taxon>
        <taxon>Spiralia</taxon>
        <taxon>Gnathifera</taxon>
        <taxon>Rotifera</taxon>
        <taxon>Eurotatoria</taxon>
        <taxon>Bdelloidea</taxon>
        <taxon>Philodinida</taxon>
        <taxon>Philodinidae</taxon>
        <taxon>Rotaria</taxon>
    </lineage>
</organism>
<accession>A0A820MXE5</accession>
<evidence type="ECO:0000313" key="1">
    <source>
        <dbReference type="EMBL" id="CAF4382383.1"/>
    </source>
</evidence>
<feature type="non-terminal residue" evidence="1">
    <location>
        <position position="256"/>
    </location>
</feature>
<evidence type="ECO:0008006" key="3">
    <source>
        <dbReference type="Google" id="ProtNLM"/>
    </source>
</evidence>
<dbReference type="AlphaFoldDB" id="A0A820MXE5"/>
<dbReference type="EMBL" id="CAJOBF010020525">
    <property type="protein sequence ID" value="CAF4382383.1"/>
    <property type="molecule type" value="Genomic_DNA"/>
</dbReference>
<name>A0A820MXE5_9BILA</name>
<sequence>MKKKIIIGYIADDIAEYLAPTTVLICSKCMGLGHFKKQCSQITNTCRTCGDLVDDLKLHICSKIEKFIHCSLNHKSNSLKSHVVKSFRSELTSKLLSFNNHSSHVSQNEKIDLNKNVNVVYNNSHFPGLPVTQNSSSNHMLNKLDNLLAQMAEVNVHLSNLKVKYDKIDKIEQITLAKNDSDVLIKENLNLLTKQSMELKKEVIVNNLMVEHHENMFTKLIIPMFEDIFSFITMQNCDSKGRTLDADLKVKLERYL</sequence>
<protein>
    <recommendedName>
        <fullName evidence="3">CCHC-type domain-containing protein</fullName>
    </recommendedName>
</protein>
<reference evidence="1" key="1">
    <citation type="submission" date="2021-02" db="EMBL/GenBank/DDBJ databases">
        <authorList>
            <person name="Nowell W R."/>
        </authorList>
    </citation>
    <scope>NUCLEOTIDE SEQUENCE</scope>
</reference>
<evidence type="ECO:0000313" key="2">
    <source>
        <dbReference type="Proteomes" id="UP000663842"/>
    </source>
</evidence>
<comment type="caution">
    <text evidence="1">The sequence shown here is derived from an EMBL/GenBank/DDBJ whole genome shotgun (WGS) entry which is preliminary data.</text>
</comment>